<keyword evidence="2" id="KW-0547">Nucleotide-binding</keyword>
<keyword evidence="2" id="KW-0378">Hydrolase</keyword>
<dbReference type="RefSeq" id="WP_118889440.1">
    <property type="nucleotide sequence ID" value="NZ_PHUT01000007.1"/>
</dbReference>
<protein>
    <submittedName>
        <fullName evidence="2">DEAD/DEAH box helicase</fullName>
    </submittedName>
</protein>
<keyword evidence="3" id="KW-1185">Reference proteome</keyword>
<keyword evidence="2" id="KW-0347">Helicase</keyword>
<organism evidence="2 3">
    <name type="scientific">Oceanobacillus profundus</name>
    <dbReference type="NCBI Taxonomy" id="372463"/>
    <lineage>
        <taxon>Bacteria</taxon>
        <taxon>Bacillati</taxon>
        <taxon>Bacillota</taxon>
        <taxon>Bacilli</taxon>
        <taxon>Bacillales</taxon>
        <taxon>Bacillaceae</taxon>
        <taxon>Oceanobacillus</taxon>
    </lineage>
</organism>
<dbReference type="PANTHER" id="PTHR10799">
    <property type="entry name" value="SNF2/RAD54 HELICASE FAMILY"/>
    <property type="match status" value="1"/>
</dbReference>
<dbReference type="Proteomes" id="UP000285456">
    <property type="component" value="Unassembled WGS sequence"/>
</dbReference>
<dbReference type="SMART" id="SM00487">
    <property type="entry name" value="DEXDc"/>
    <property type="match status" value="1"/>
</dbReference>
<dbReference type="GO" id="GO:0004386">
    <property type="term" value="F:helicase activity"/>
    <property type="evidence" value="ECO:0007669"/>
    <property type="project" value="UniProtKB-KW"/>
</dbReference>
<evidence type="ECO:0000313" key="2">
    <source>
        <dbReference type="EMBL" id="RHW31882.1"/>
    </source>
</evidence>
<dbReference type="AlphaFoldDB" id="A0A417YGK2"/>
<evidence type="ECO:0000259" key="1">
    <source>
        <dbReference type="PROSITE" id="PS51194"/>
    </source>
</evidence>
<gene>
    <name evidence="2" type="ORF">D1B32_11630</name>
</gene>
<dbReference type="Gene3D" id="3.40.50.300">
    <property type="entry name" value="P-loop containing nucleotide triphosphate hydrolases"/>
    <property type="match status" value="1"/>
</dbReference>
<proteinExistence type="predicted"/>
<dbReference type="InterPro" id="IPR001650">
    <property type="entry name" value="Helicase_C-like"/>
</dbReference>
<dbReference type="InterPro" id="IPR027417">
    <property type="entry name" value="P-loop_NTPase"/>
</dbReference>
<dbReference type="OrthoDB" id="9760715at2"/>
<dbReference type="Gene3D" id="3.40.50.10810">
    <property type="entry name" value="Tandem AAA-ATPase domain"/>
    <property type="match status" value="1"/>
</dbReference>
<reference evidence="2 3" key="1">
    <citation type="journal article" date="2007" name="Int. J. Syst. Evol. Microbiol.">
        <title>Oceanobacillus profundus sp. nov., isolated from a deep-sea sediment core.</title>
        <authorList>
            <person name="Kim Y.G."/>
            <person name="Choi D.H."/>
            <person name="Hyun S."/>
            <person name="Cho B.C."/>
        </authorList>
    </citation>
    <scope>NUCLEOTIDE SEQUENCE [LARGE SCALE GENOMIC DNA]</scope>
    <source>
        <strain evidence="2 3">DSM 18246</strain>
    </source>
</reference>
<sequence length="1096" mass="126664">MTTFHSDELYEIGMYGSNRYGIRTTAYTDLIISSTINNTDHIYLASISGSPSKVEQIAWLFNDGNKTAEIHRAEGYRFDKNHKRIRAFTETKKKKYTVHTQRIDDISHALIVSKSIEEKTSERFQWIETNGHPAPGQKLPHDLAEFIIAWDGDMYSQIYKILNDRYGTPMIEEWKEYIVDEMIENEYFEYLSVYTFGNESPIQAGLLRVTDEQLENIITNGIQSYELDFALLEDDTQEEVLSKLESIDQYLSHFAGDLAECIQQNIALRFDPHKDRHSPAFKDVNLTANQNGITGLFPPQADTVMGVANTLKEDDYCFIVGEMGAGKTPLGMVAPYVTQSVRSHDGSVKPYRALVFSPSIMVEKWKREIKERIPNCEVYEIAHYTDVLKLKNQPYRPNKIEYYVMNSDLPKYTYPMLPIKDWRYSSEDAKAYYSQYKADFNENGVFEDKPPRVRFEKESHFANGYEQTVLAPTETGYHCPECGGVLYEKKDVPSGQRFFEQRSGRKWTPRVRKSVNYVCQNAVPVKTLPKHKVKDKNAETQKCGYVLWEPEKLEADSKKRKVSPAWAINKFLRRGFFQYLIADEVHEYKSGDSSIAQAFGQLINHTEKQILLTGTLMGGMASDIFYLLARLDPSRLLKEGIRYSDESLFTKKYGVFEKKYVGDDDNRRQSGSAKKPGLSPHLFPRYLMRNCAFLELSDLGYALPPYREEPIFIEMDNEHRIEYDRLDQHMTSLIGTNAFSGSGMKYVSTYINLMSQYSDLPFNIPEINSFDDLGNDYVIATPHSFEADSFVPAKFQRMLRDIDEEVYTKNRKCLVYTKFTGANSFNATDSYIYEKLKELGYNVGILKSSGTYDGIRMPKSSKDRERWLKEMMEKNDWDVLVTNPKLVKVGLDLLMFPNIMYYQLDYSTYDYMQSSRRSWRIKQTEDVIVRTYSYRNTIQDQVLEHIATKIDSAMAMQGKFSEEGLRSMADSNDGFQSLAKKLLSEGKLDNVDTIHERFQRLNHSYEELQSTNYEDYEFYDVNPIEGGMETVKKIAQGLIKEFEDKVSAGTATVQELAAYMEKFDEMMQVIDDVKSYNKGKRKKEQVIEGQVALALF</sequence>
<feature type="domain" description="Helicase C-terminal" evidence="1">
    <location>
        <begin position="794"/>
        <end position="962"/>
    </location>
</feature>
<name>A0A417YGK2_9BACI</name>
<evidence type="ECO:0000313" key="3">
    <source>
        <dbReference type="Proteomes" id="UP000285456"/>
    </source>
</evidence>
<keyword evidence="2" id="KW-0067">ATP-binding</keyword>
<comment type="caution">
    <text evidence="2">The sequence shown here is derived from an EMBL/GenBank/DDBJ whole genome shotgun (WGS) entry which is preliminary data.</text>
</comment>
<dbReference type="PROSITE" id="PS51194">
    <property type="entry name" value="HELICASE_CTER"/>
    <property type="match status" value="1"/>
</dbReference>
<accession>A0A417YGK2</accession>
<dbReference type="SUPFAM" id="SSF52540">
    <property type="entry name" value="P-loop containing nucleoside triphosphate hydrolases"/>
    <property type="match status" value="2"/>
</dbReference>
<dbReference type="EMBL" id="QWEH01000007">
    <property type="protein sequence ID" value="RHW31882.1"/>
    <property type="molecule type" value="Genomic_DNA"/>
</dbReference>
<dbReference type="InterPro" id="IPR014001">
    <property type="entry name" value="Helicase_ATP-bd"/>
</dbReference>
<dbReference type="InterPro" id="IPR038718">
    <property type="entry name" value="SNF2-like_sf"/>
</dbReference>